<evidence type="ECO:0000256" key="1">
    <source>
        <dbReference type="ARBA" id="ARBA00004141"/>
    </source>
</evidence>
<feature type="transmembrane region" description="Helical" evidence="7">
    <location>
        <begin position="433"/>
        <end position="453"/>
    </location>
</feature>
<feature type="compositionally biased region" description="Basic and acidic residues" evidence="6">
    <location>
        <begin position="21"/>
        <end position="37"/>
    </location>
</feature>
<dbReference type="RefSeq" id="XP_018128492.1">
    <property type="nucleotide sequence ID" value="XM_018275686.2"/>
</dbReference>
<keyword evidence="10" id="KW-1185">Reference proteome</keyword>
<feature type="transmembrane region" description="Helical" evidence="7">
    <location>
        <begin position="172"/>
        <end position="193"/>
    </location>
</feature>
<keyword evidence="2" id="KW-0813">Transport</keyword>
<dbReference type="EMBL" id="KV460241">
    <property type="protein sequence ID" value="OBT94759.1"/>
    <property type="molecule type" value="Genomic_DNA"/>
</dbReference>
<feature type="transmembrane region" description="Helical" evidence="7">
    <location>
        <begin position="342"/>
        <end position="362"/>
    </location>
</feature>
<sequence>MGLFSREKTAAGTEVAAPEVADSHDGKAGSDMEKTGIHEEDIVATAPGYEDPRISCFTHKEQRSIMHRVDRRLVLTLGAMYCISLMDRTNLSAANIAGMSRDLEFKATGIDRYSVITLIFFIPYVICQPPATVIMRKIGPRIFLAAITILWGGIMIAFGFVKNWTEMVGLRIILGVLEAGFFPGCVYLMSTWYSRFELQKRYSGFYLIGSGASAFSGILAYGLMQMNGLAGLEGWRWIFIMEGVLTCVLGVAGYLLLVDFPDQAKGARGFLKDAEVDFVIARIEQDRADTVAPEFNLGQYLRHAGDLKVWGFASLFGLCTTTSYAIAYFLPVILMFGMGFSVAQAQCLVAPPYAAAGIFMYIQAVFADKFRNRCSSVIINACFCLIGLPILGFSTNNGARYFGVFLATIGANANIPAIMTYQANNIRGQWKRALCSATLVGFGGIGGIIGSTVFREVDKPKYTPGIMTCMIANGLIICITLLLTLKFWRANKRVDAGGKIIEGQVGFKYTL</sequence>
<accession>A0A1B8GFY5</accession>
<evidence type="ECO:0000256" key="7">
    <source>
        <dbReference type="SAM" id="Phobius"/>
    </source>
</evidence>
<dbReference type="GO" id="GO:0016020">
    <property type="term" value="C:membrane"/>
    <property type="evidence" value="ECO:0007669"/>
    <property type="project" value="UniProtKB-SubCell"/>
</dbReference>
<dbReference type="FunFam" id="1.20.1250.20:FF:000511">
    <property type="entry name" value="MFS general substrate transporter"/>
    <property type="match status" value="1"/>
</dbReference>
<reference evidence="10" key="2">
    <citation type="journal article" date="2018" name="Nat. Commun.">
        <title>Extreme sensitivity to ultraviolet light in the fungal pathogen causing white-nose syndrome of bats.</title>
        <authorList>
            <person name="Palmer J.M."/>
            <person name="Drees K.P."/>
            <person name="Foster J.T."/>
            <person name="Lindner D.L."/>
        </authorList>
    </citation>
    <scope>NUCLEOTIDE SEQUENCE [LARGE SCALE GENOMIC DNA]</scope>
    <source>
        <strain evidence="10">UAMH 10579</strain>
    </source>
</reference>
<dbReference type="InterPro" id="IPR011701">
    <property type="entry name" value="MFS"/>
</dbReference>
<name>A0A1B8GFY5_9PEZI</name>
<keyword evidence="4 7" id="KW-1133">Transmembrane helix</keyword>
<dbReference type="Pfam" id="PF07690">
    <property type="entry name" value="MFS_1"/>
    <property type="match status" value="1"/>
</dbReference>
<dbReference type="Gene3D" id="1.20.1250.20">
    <property type="entry name" value="MFS general substrate transporter like domains"/>
    <property type="match status" value="2"/>
</dbReference>
<dbReference type="GeneID" id="28839619"/>
<evidence type="ECO:0000259" key="8">
    <source>
        <dbReference type="PROSITE" id="PS50850"/>
    </source>
</evidence>
<keyword evidence="3 7" id="KW-0812">Transmembrane</keyword>
<dbReference type="GO" id="GO:0022857">
    <property type="term" value="F:transmembrane transporter activity"/>
    <property type="evidence" value="ECO:0007669"/>
    <property type="project" value="InterPro"/>
</dbReference>
<gene>
    <name evidence="9" type="ORF">VE01_06233</name>
</gene>
<feature type="transmembrane region" description="Helical" evidence="7">
    <location>
        <begin position="113"/>
        <end position="135"/>
    </location>
</feature>
<feature type="transmembrane region" description="Helical" evidence="7">
    <location>
        <begin position="374"/>
        <end position="393"/>
    </location>
</feature>
<feature type="transmembrane region" description="Helical" evidence="7">
    <location>
        <begin position="309"/>
        <end position="330"/>
    </location>
</feature>
<dbReference type="Proteomes" id="UP000091956">
    <property type="component" value="Unassembled WGS sequence"/>
</dbReference>
<feature type="region of interest" description="Disordered" evidence="6">
    <location>
        <begin position="1"/>
        <end position="37"/>
    </location>
</feature>
<proteinExistence type="predicted"/>
<evidence type="ECO:0000256" key="4">
    <source>
        <dbReference type="ARBA" id="ARBA00022989"/>
    </source>
</evidence>
<evidence type="ECO:0000256" key="6">
    <source>
        <dbReference type="SAM" id="MobiDB-lite"/>
    </source>
</evidence>
<evidence type="ECO:0000256" key="5">
    <source>
        <dbReference type="ARBA" id="ARBA00023136"/>
    </source>
</evidence>
<organism evidence="9 10">
    <name type="scientific">Pseudogymnoascus verrucosus</name>
    <dbReference type="NCBI Taxonomy" id="342668"/>
    <lineage>
        <taxon>Eukaryota</taxon>
        <taxon>Fungi</taxon>
        <taxon>Dikarya</taxon>
        <taxon>Ascomycota</taxon>
        <taxon>Pezizomycotina</taxon>
        <taxon>Leotiomycetes</taxon>
        <taxon>Thelebolales</taxon>
        <taxon>Thelebolaceae</taxon>
        <taxon>Pseudogymnoascus</taxon>
    </lineage>
</organism>
<dbReference type="PROSITE" id="PS50850">
    <property type="entry name" value="MFS"/>
    <property type="match status" value="1"/>
</dbReference>
<dbReference type="FunFam" id="1.20.1250.20:FF:000409">
    <property type="entry name" value="MFS general substrate transporter"/>
    <property type="match status" value="1"/>
</dbReference>
<evidence type="ECO:0000256" key="2">
    <source>
        <dbReference type="ARBA" id="ARBA00022448"/>
    </source>
</evidence>
<feature type="domain" description="Major facilitator superfamily (MFS) profile" evidence="8">
    <location>
        <begin position="73"/>
        <end position="492"/>
    </location>
</feature>
<keyword evidence="5 7" id="KW-0472">Membrane</keyword>
<feature type="transmembrane region" description="Helical" evidence="7">
    <location>
        <begin position="465"/>
        <end position="485"/>
    </location>
</feature>
<reference evidence="9 10" key="1">
    <citation type="submission" date="2016-03" db="EMBL/GenBank/DDBJ databases">
        <title>Comparative genomics of Pseudogymnoascus destructans, the fungus causing white-nose syndrome of bats.</title>
        <authorList>
            <person name="Palmer J.M."/>
            <person name="Drees K.P."/>
            <person name="Foster J.T."/>
            <person name="Lindner D.L."/>
        </authorList>
    </citation>
    <scope>NUCLEOTIDE SEQUENCE [LARGE SCALE GENOMIC DNA]</scope>
    <source>
        <strain evidence="9 10">UAMH 10579</strain>
    </source>
</reference>
<dbReference type="OrthoDB" id="3639251at2759"/>
<evidence type="ECO:0000256" key="3">
    <source>
        <dbReference type="ARBA" id="ARBA00022692"/>
    </source>
</evidence>
<comment type="subcellular location">
    <subcellularLocation>
        <location evidence="1">Membrane</location>
        <topology evidence="1">Multi-pass membrane protein</topology>
    </subcellularLocation>
</comment>
<protein>
    <recommendedName>
        <fullName evidence="8">Major facilitator superfamily (MFS) profile domain-containing protein</fullName>
    </recommendedName>
</protein>
<feature type="transmembrane region" description="Helical" evidence="7">
    <location>
        <begin position="142"/>
        <end position="160"/>
    </location>
</feature>
<feature type="transmembrane region" description="Helical" evidence="7">
    <location>
        <begin position="235"/>
        <end position="258"/>
    </location>
</feature>
<feature type="transmembrane region" description="Helical" evidence="7">
    <location>
        <begin position="399"/>
        <end position="421"/>
    </location>
</feature>
<feature type="transmembrane region" description="Helical" evidence="7">
    <location>
        <begin position="205"/>
        <end position="223"/>
    </location>
</feature>
<dbReference type="SUPFAM" id="SSF103473">
    <property type="entry name" value="MFS general substrate transporter"/>
    <property type="match status" value="1"/>
</dbReference>
<dbReference type="InterPro" id="IPR036259">
    <property type="entry name" value="MFS_trans_sf"/>
</dbReference>
<evidence type="ECO:0000313" key="10">
    <source>
        <dbReference type="Proteomes" id="UP000091956"/>
    </source>
</evidence>
<dbReference type="PANTHER" id="PTHR43791:SF47">
    <property type="entry name" value="MAJOR FACILITATOR SUPERFAMILY (MFS) PROFILE DOMAIN-CONTAINING PROTEIN-RELATED"/>
    <property type="match status" value="1"/>
</dbReference>
<dbReference type="AlphaFoldDB" id="A0A1B8GFY5"/>
<dbReference type="PANTHER" id="PTHR43791">
    <property type="entry name" value="PERMEASE-RELATED"/>
    <property type="match status" value="1"/>
</dbReference>
<dbReference type="InterPro" id="IPR020846">
    <property type="entry name" value="MFS_dom"/>
</dbReference>
<evidence type="ECO:0000313" key="9">
    <source>
        <dbReference type="EMBL" id="OBT94759.1"/>
    </source>
</evidence>